<feature type="non-terminal residue" evidence="1">
    <location>
        <position position="41"/>
    </location>
</feature>
<name>F3FZQ2_PSESX</name>
<evidence type="ECO:0000313" key="1">
    <source>
        <dbReference type="EMBL" id="EGH35694.1"/>
    </source>
</evidence>
<accession>F3FZQ2</accession>
<comment type="caution">
    <text evidence="1">The sequence shown here is derived from an EMBL/GenBank/DDBJ whole genome shotgun (WGS) entry which is preliminary data.</text>
</comment>
<sequence length="41" mass="4474">WQGLDSPVQVVWRQARLHLEALELDPANGGIASKCTAVSTR</sequence>
<dbReference type="AlphaFoldDB" id="F3FZQ2"/>
<dbReference type="EMBL" id="AEAH01003926">
    <property type="protein sequence ID" value="EGH35694.1"/>
    <property type="molecule type" value="Genomic_DNA"/>
</dbReference>
<reference evidence="1 2" key="1">
    <citation type="journal article" date="2011" name="PLoS Pathog.">
        <title>Dynamic evolution of pathogenicity revealed by sequencing and comparative genomics of 19 Pseudomonas syringae isolates.</title>
        <authorList>
            <person name="Baltrus D.A."/>
            <person name="Nishimura M.T."/>
            <person name="Romanchuk A."/>
            <person name="Chang J.H."/>
            <person name="Mukhtar M.S."/>
            <person name="Cherkis K."/>
            <person name="Roach J."/>
            <person name="Grant S.R."/>
            <person name="Jones C.D."/>
            <person name="Dangl J.L."/>
        </authorList>
    </citation>
    <scope>NUCLEOTIDE SEQUENCE [LARGE SCALE GENOMIC DNA]</scope>
    <source>
        <strain evidence="2">M301072PT</strain>
    </source>
</reference>
<feature type="non-terminal residue" evidence="1">
    <location>
        <position position="1"/>
    </location>
</feature>
<gene>
    <name evidence="1" type="ORF">PSYJA_44356</name>
</gene>
<organism evidence="1 2">
    <name type="scientific">Pseudomonas syringae pv. japonica str. M301072</name>
    <dbReference type="NCBI Taxonomy" id="629262"/>
    <lineage>
        <taxon>Bacteria</taxon>
        <taxon>Pseudomonadati</taxon>
        <taxon>Pseudomonadota</taxon>
        <taxon>Gammaproteobacteria</taxon>
        <taxon>Pseudomonadales</taxon>
        <taxon>Pseudomonadaceae</taxon>
        <taxon>Pseudomonas</taxon>
        <taxon>Pseudomonas syringae</taxon>
    </lineage>
</organism>
<protein>
    <submittedName>
        <fullName evidence="1">Amino acid adenylation</fullName>
    </submittedName>
</protein>
<proteinExistence type="predicted"/>
<evidence type="ECO:0000313" key="2">
    <source>
        <dbReference type="Proteomes" id="UP000004471"/>
    </source>
</evidence>
<dbReference type="Proteomes" id="UP000004471">
    <property type="component" value="Unassembled WGS sequence"/>
</dbReference>